<dbReference type="Proteomes" id="UP000494205">
    <property type="component" value="Unassembled WGS sequence"/>
</dbReference>
<dbReference type="EMBL" id="CADIJZ010000030">
    <property type="protein sequence ID" value="CAB3734175.1"/>
    <property type="molecule type" value="Genomic_DNA"/>
</dbReference>
<name>A0A6J5CDR7_9BURK</name>
<reference evidence="1 2" key="1">
    <citation type="submission" date="2020-04" db="EMBL/GenBank/DDBJ databases">
        <authorList>
            <person name="De Canck E."/>
        </authorList>
    </citation>
    <scope>NUCLEOTIDE SEQUENCE [LARGE SCALE GENOMIC DNA]</scope>
    <source>
        <strain evidence="1 2">LMG 27174</strain>
    </source>
</reference>
<protein>
    <submittedName>
        <fullName evidence="1">Uncharacterized protein</fullName>
    </submittedName>
</protein>
<sequence length="49" mass="5422">MLSIHALIALSWLHSGLTDLLRSTAIQYAFCSRILPAQLNEILLSQSLV</sequence>
<proteinExistence type="predicted"/>
<gene>
    <name evidence="1" type="ORF">LMG27174_06091</name>
</gene>
<organism evidence="1 2">
    <name type="scientific">Paraburkholderia rhynchosiae</name>
    <dbReference type="NCBI Taxonomy" id="487049"/>
    <lineage>
        <taxon>Bacteria</taxon>
        <taxon>Pseudomonadati</taxon>
        <taxon>Pseudomonadota</taxon>
        <taxon>Betaproteobacteria</taxon>
        <taxon>Burkholderiales</taxon>
        <taxon>Burkholderiaceae</taxon>
        <taxon>Paraburkholderia</taxon>
    </lineage>
</organism>
<dbReference type="AlphaFoldDB" id="A0A6J5CDR7"/>
<evidence type="ECO:0000313" key="1">
    <source>
        <dbReference type="EMBL" id="CAB3734175.1"/>
    </source>
</evidence>
<accession>A0A6J5CDR7</accession>
<evidence type="ECO:0000313" key="2">
    <source>
        <dbReference type="Proteomes" id="UP000494205"/>
    </source>
</evidence>